<accession>A0A193GKU0</accession>
<dbReference type="Proteomes" id="UP000091926">
    <property type="component" value="Chromosome"/>
</dbReference>
<evidence type="ECO:0000313" key="3">
    <source>
        <dbReference type="EMBL" id="ANN80470.1"/>
    </source>
</evidence>
<sequence length="324" mass="36106">MDPDVIREAARWLVRLHSGEAGPEDHAALERWRRTDPRHELAWQRAECLSREFGAIPPRLGVPVLTRRSGLNRRALIKTLAVLGTALPVGWLVYRDAAWFMGEGAYRTAVGESRDLLLADGSRIQLNTSTDLQVRYSDAARLLQLRRGEIYIQTAADAQAAARPFLVDTAMGRLRALGTRFVVKQVTGDETCLSVLEHRVEVTLRSDGSRRIVDPGKEIRFTAAGFRTPPVARPSTDARAAADPPGWTRGVLQADDMRLDAFLDELSRYRRGVIRCDPDVAALKVSGVFRLADTDHILAVVGQTLPVRVLWHTRYWVTVTTKAT</sequence>
<dbReference type="InterPro" id="IPR012373">
    <property type="entry name" value="Ferrdict_sens_TM"/>
</dbReference>
<protein>
    <submittedName>
        <fullName evidence="3">Iron dicitrate transport regulator FecR</fullName>
    </submittedName>
</protein>
<dbReference type="InterPro" id="IPR006860">
    <property type="entry name" value="FecR"/>
</dbReference>
<organism evidence="3 4">
    <name type="scientific">Bordetella flabilis</name>
    <dbReference type="NCBI Taxonomy" id="463014"/>
    <lineage>
        <taxon>Bacteria</taxon>
        <taxon>Pseudomonadati</taxon>
        <taxon>Pseudomonadota</taxon>
        <taxon>Betaproteobacteria</taxon>
        <taxon>Burkholderiales</taxon>
        <taxon>Alcaligenaceae</taxon>
        <taxon>Bordetella</taxon>
    </lineage>
</organism>
<dbReference type="Gene3D" id="2.60.120.1440">
    <property type="match status" value="1"/>
</dbReference>
<dbReference type="EMBL" id="CP016172">
    <property type="protein sequence ID" value="ANN80470.1"/>
    <property type="molecule type" value="Genomic_DNA"/>
</dbReference>
<gene>
    <name evidence="3" type="ORF">BAU07_13160</name>
</gene>
<evidence type="ECO:0000259" key="1">
    <source>
        <dbReference type="Pfam" id="PF04773"/>
    </source>
</evidence>
<keyword evidence="4" id="KW-1185">Reference proteome</keyword>
<name>A0A193GKU0_9BORD</name>
<dbReference type="PANTHER" id="PTHR30273">
    <property type="entry name" value="PERIPLASMIC SIGNAL SENSOR AND SIGMA FACTOR ACTIVATOR FECR-RELATED"/>
    <property type="match status" value="1"/>
</dbReference>
<dbReference type="KEGG" id="bfz:BAU07_13160"/>
<dbReference type="PIRSF" id="PIRSF018266">
    <property type="entry name" value="FecR"/>
    <property type="match status" value="1"/>
</dbReference>
<dbReference type="Pfam" id="PF04773">
    <property type="entry name" value="FecR"/>
    <property type="match status" value="1"/>
</dbReference>
<proteinExistence type="predicted"/>
<dbReference type="STRING" id="463014.BAU07_13160"/>
<dbReference type="PANTHER" id="PTHR30273:SF2">
    <property type="entry name" value="PROTEIN FECR"/>
    <property type="match status" value="1"/>
</dbReference>
<dbReference type="InterPro" id="IPR032623">
    <property type="entry name" value="FecR_N"/>
</dbReference>
<reference evidence="3 4" key="1">
    <citation type="submission" date="2016-06" db="EMBL/GenBank/DDBJ databases">
        <title>Complete genome sequences of Bordetella bronchialis and Bordetella flabilis.</title>
        <authorList>
            <person name="LiPuma J.J."/>
            <person name="Spilker T."/>
        </authorList>
    </citation>
    <scope>NUCLEOTIDE SEQUENCE [LARGE SCALE GENOMIC DNA]</scope>
    <source>
        <strain evidence="3 4">AU10664</strain>
    </source>
</reference>
<dbReference type="Pfam" id="PF16220">
    <property type="entry name" value="DUF4880"/>
    <property type="match status" value="1"/>
</dbReference>
<feature type="domain" description="FecR N-terminal" evidence="2">
    <location>
        <begin position="7"/>
        <end position="48"/>
    </location>
</feature>
<dbReference type="AlphaFoldDB" id="A0A193GKU0"/>
<feature type="domain" description="FecR protein" evidence="1">
    <location>
        <begin position="106"/>
        <end position="201"/>
    </location>
</feature>
<dbReference type="GO" id="GO:0016989">
    <property type="term" value="F:sigma factor antagonist activity"/>
    <property type="evidence" value="ECO:0007669"/>
    <property type="project" value="TreeGrafter"/>
</dbReference>
<evidence type="ECO:0000259" key="2">
    <source>
        <dbReference type="Pfam" id="PF16220"/>
    </source>
</evidence>
<evidence type="ECO:0000313" key="4">
    <source>
        <dbReference type="Proteomes" id="UP000091926"/>
    </source>
</evidence>